<feature type="domain" description="DNA methylase adenine-specific" evidence="6">
    <location>
        <begin position="330"/>
        <end position="585"/>
    </location>
</feature>
<dbReference type="GO" id="GO:0003677">
    <property type="term" value="F:DNA binding"/>
    <property type="evidence" value="ECO:0007669"/>
    <property type="project" value="InterPro"/>
</dbReference>
<evidence type="ECO:0000313" key="7">
    <source>
        <dbReference type="EMBL" id="VFJ64907.1"/>
    </source>
</evidence>
<dbReference type="AlphaFoldDB" id="A0A450TDB0"/>
<name>A0A450TDB0_9GAMM</name>
<evidence type="ECO:0000256" key="3">
    <source>
        <dbReference type="ARBA" id="ARBA00022603"/>
    </source>
</evidence>
<reference evidence="7" key="1">
    <citation type="submission" date="2019-02" db="EMBL/GenBank/DDBJ databases">
        <authorList>
            <person name="Gruber-Vodicka R. H."/>
            <person name="Seah K. B. B."/>
        </authorList>
    </citation>
    <scope>NUCLEOTIDE SEQUENCE</scope>
    <source>
        <strain evidence="7">BECK_DK161</strain>
    </source>
</reference>
<dbReference type="PANTHER" id="PTHR33841">
    <property type="entry name" value="DNA METHYLTRANSFERASE YEEA-RELATED"/>
    <property type="match status" value="1"/>
</dbReference>
<keyword evidence="4" id="KW-0808">Transferase</keyword>
<evidence type="ECO:0000256" key="5">
    <source>
        <dbReference type="ARBA" id="ARBA00047942"/>
    </source>
</evidence>
<organism evidence="7">
    <name type="scientific">Candidatus Kentrum sp. DK</name>
    <dbReference type="NCBI Taxonomy" id="2126562"/>
    <lineage>
        <taxon>Bacteria</taxon>
        <taxon>Pseudomonadati</taxon>
        <taxon>Pseudomonadota</taxon>
        <taxon>Gammaproteobacteria</taxon>
        <taxon>Candidatus Kentrum</taxon>
    </lineage>
</organism>
<dbReference type="Pfam" id="PF02384">
    <property type="entry name" value="N6_Mtase"/>
    <property type="match status" value="1"/>
</dbReference>
<dbReference type="SUPFAM" id="SSF53335">
    <property type="entry name" value="S-adenosyl-L-methionine-dependent methyltransferases"/>
    <property type="match status" value="1"/>
</dbReference>
<evidence type="ECO:0000256" key="2">
    <source>
        <dbReference type="ARBA" id="ARBA00011900"/>
    </source>
</evidence>
<comment type="catalytic activity">
    <reaction evidence="5">
        <text>a 2'-deoxyadenosine in DNA + S-adenosyl-L-methionine = an N(6)-methyl-2'-deoxyadenosine in DNA + S-adenosyl-L-homocysteine + H(+)</text>
        <dbReference type="Rhea" id="RHEA:15197"/>
        <dbReference type="Rhea" id="RHEA-COMP:12418"/>
        <dbReference type="Rhea" id="RHEA-COMP:12419"/>
        <dbReference type="ChEBI" id="CHEBI:15378"/>
        <dbReference type="ChEBI" id="CHEBI:57856"/>
        <dbReference type="ChEBI" id="CHEBI:59789"/>
        <dbReference type="ChEBI" id="CHEBI:90615"/>
        <dbReference type="ChEBI" id="CHEBI:90616"/>
        <dbReference type="EC" id="2.1.1.72"/>
    </reaction>
</comment>
<evidence type="ECO:0000256" key="4">
    <source>
        <dbReference type="ARBA" id="ARBA00022679"/>
    </source>
</evidence>
<dbReference type="EC" id="2.1.1.72" evidence="2"/>
<dbReference type="InterPro" id="IPR003356">
    <property type="entry name" value="DNA_methylase_A-5"/>
</dbReference>
<dbReference type="InterPro" id="IPR050953">
    <property type="entry name" value="N4_N6_ade-DNA_methylase"/>
</dbReference>
<dbReference type="EMBL" id="CAADEY010000123">
    <property type="protein sequence ID" value="VFJ64907.1"/>
    <property type="molecule type" value="Genomic_DNA"/>
</dbReference>
<dbReference type="Gene3D" id="3.40.50.150">
    <property type="entry name" value="Vaccinia Virus protein VP39"/>
    <property type="match status" value="1"/>
</dbReference>
<dbReference type="InterPro" id="IPR029063">
    <property type="entry name" value="SAM-dependent_MTases_sf"/>
</dbReference>
<gene>
    <name evidence="7" type="ORF">BECKDK2373C_GA0170839_11237</name>
</gene>
<comment type="similarity">
    <text evidence="1">Belongs to the N(4)/N(6)-methyltransferase family.</text>
</comment>
<dbReference type="GO" id="GO:0008170">
    <property type="term" value="F:N-methyltransferase activity"/>
    <property type="evidence" value="ECO:0007669"/>
    <property type="project" value="InterPro"/>
</dbReference>
<evidence type="ECO:0000259" key="6">
    <source>
        <dbReference type="Pfam" id="PF02384"/>
    </source>
</evidence>
<accession>A0A450TDB0</accession>
<protein>
    <recommendedName>
        <fullName evidence="2">site-specific DNA-methyltransferase (adenine-specific)</fullName>
        <ecNumber evidence="2">2.1.1.72</ecNumber>
    </recommendedName>
</protein>
<dbReference type="PRINTS" id="PR00507">
    <property type="entry name" value="N12N6MTFRASE"/>
</dbReference>
<evidence type="ECO:0000256" key="1">
    <source>
        <dbReference type="ARBA" id="ARBA00006594"/>
    </source>
</evidence>
<sequence>MNNPGQWLIDLGHADSAAPEGLVSVEGYFTDGRPPDGAPPEEVAIMEKAQYYGASAVFFEAGKNGGPPLAQAFIFVSDGSEPEKKFAELHRRLWSWGGVPLVYRKLPGLVQLFRCAHEPDFESKGKIVFKPYKTFRFASRIANDPWWDAERLRSGALWDDPKVCKQLLAANKAAQKTLIGEVKRLHRKLHEEFGKEEKEPLAGLFQQLLILSLLIAYLEARKVFEDGYFTHFLDGAEESFQVLGDGPALVRLLDDLDRRFNGHAFRLTEDDRATLQDNEQAERIAWFAELIEGRQEPSGQRTLWRRYSFADLPVELISHIYQLFVDDKKTAVYTPPFLVRLILAEVLDWERLDRLESRNEIILDPSCGSGIFLVEAYKRLVLHWRSRNGWKHPGVDEIPVLKELLTRVHGIDLEERAVELAAFSLYLALCDALEPEAIRASVKLFPELKGKSLHAGCFFEACEAGKIKEKIGIVVGNPPFDSSWGTPAAERTGERYRKKHGAPIPDKQRAYLFLHESMATLAGGGVLALLQPHGFLYNQNSLDFRRRFMKHRDMREILDFISVRGLFQKGGADTKVVVVVAEANEPPPDRQILHATFRRSGRADAEQGFDIDYYDMHWLPRELALTNDGVWRADLLGGGRILGFVDRLKKFSTLGEYAKERGWDCGEGFNEGARGVSRPAEHIIGKPLLPTKAITENGIDESAITIAMKKPIEGPRSEKRFTPPMLLVREQMDIPFGLWTKNYLTYKNPVVGFCAPESDLAELNRMARWLSEQRVPLQAFVALTSTRLFNRKATSVSSFDINSLPYPENADLGLTNHEQILVDDIVDYYRDLIRLGEDSTAMQESGVDALPRFNDVYTKRINAIYKEKPLRALEAQTWPGVICQPFVFGEGEVDWEGADELRGKLDKLLQERKESLAITRIARIYDGPCIYLVKPERLRYWLRSVALRDADETLADLWYWGF</sequence>
<dbReference type="GO" id="GO:0032259">
    <property type="term" value="P:methylation"/>
    <property type="evidence" value="ECO:0007669"/>
    <property type="project" value="UniProtKB-KW"/>
</dbReference>
<dbReference type="GO" id="GO:0009007">
    <property type="term" value="F:site-specific DNA-methyltransferase (adenine-specific) activity"/>
    <property type="evidence" value="ECO:0007669"/>
    <property type="project" value="UniProtKB-EC"/>
</dbReference>
<dbReference type="PANTHER" id="PTHR33841:SF1">
    <property type="entry name" value="DNA METHYLTRANSFERASE A"/>
    <property type="match status" value="1"/>
</dbReference>
<proteinExistence type="inferred from homology"/>
<keyword evidence="3 7" id="KW-0489">Methyltransferase</keyword>